<dbReference type="AlphaFoldDB" id="A0A1H7KJH2"/>
<dbReference type="GO" id="GO:0043709">
    <property type="term" value="P:cell adhesion involved in single-species biofilm formation"/>
    <property type="evidence" value="ECO:0007669"/>
    <property type="project" value="TreeGrafter"/>
</dbReference>
<dbReference type="SMART" id="SM00267">
    <property type="entry name" value="GGDEF"/>
    <property type="match status" value="1"/>
</dbReference>
<dbReference type="Gene3D" id="1.20.120.50">
    <property type="entry name" value="Hemerythrin-like"/>
    <property type="match status" value="1"/>
</dbReference>
<dbReference type="RefSeq" id="WP_090252570.1">
    <property type="nucleotide sequence ID" value="NZ_FOAA01000006.1"/>
</dbReference>
<sequence>MRAFQWNANFVTGLSAVDEQHQHLVELINRLGNLLGTNKIHREDLETLYGQLVDYAGYHFREEEGLMVTMNLDTRHVDAHIQMHRDFLEEVTRLHESLIQDNPLAGKHLLDYLVHWLAFHILGQDQHMARQIEAIRKGVAPEAAYADVEKASHEYIEPLLTAVSHLFAQVSERNRQLDHLNQSLEARVAARTLELSEANRQLEVLSRTDVLTGLPNRRHAMQHLEALWEESDRLGKPLACMMIDADHFKEVNDTHGHEAGDRVLIELARTLQHALRNDDIVCRLGGDEFLVLCPATPYQGAMHIAEQIKDAVAALRVPTGHDAWQGSASIGVAVRSPAMKDPDDLIKLADDSVYLAKRAGKNCVRSANDVPPAPEK</sequence>
<name>A0A1H7KJH2_9GAMM</name>
<protein>
    <recommendedName>
        <fullName evidence="3">diguanylate cyclase</fullName>
        <ecNumber evidence="3">2.7.7.65</ecNumber>
    </recommendedName>
</protein>
<dbReference type="CDD" id="cd01949">
    <property type="entry name" value="GGDEF"/>
    <property type="match status" value="1"/>
</dbReference>
<dbReference type="CDD" id="cd12107">
    <property type="entry name" value="Hemerythrin"/>
    <property type="match status" value="1"/>
</dbReference>
<evidence type="ECO:0000256" key="4">
    <source>
        <dbReference type="ARBA" id="ARBA00022723"/>
    </source>
</evidence>
<keyword evidence="5" id="KW-0408">Iron</keyword>
<evidence type="ECO:0000256" key="5">
    <source>
        <dbReference type="ARBA" id="ARBA00023004"/>
    </source>
</evidence>
<evidence type="ECO:0000313" key="8">
    <source>
        <dbReference type="EMBL" id="SEK86155.1"/>
    </source>
</evidence>
<dbReference type="PANTHER" id="PTHR45138:SF9">
    <property type="entry name" value="DIGUANYLATE CYCLASE DGCM-RELATED"/>
    <property type="match status" value="1"/>
</dbReference>
<dbReference type="EMBL" id="FOAA01000006">
    <property type="protein sequence ID" value="SEK86155.1"/>
    <property type="molecule type" value="Genomic_DNA"/>
</dbReference>
<keyword evidence="9" id="KW-1185">Reference proteome</keyword>
<organism evidence="8 9">
    <name type="scientific">Ectothiorhodospira marina</name>
    <dbReference type="NCBI Taxonomy" id="1396821"/>
    <lineage>
        <taxon>Bacteria</taxon>
        <taxon>Pseudomonadati</taxon>
        <taxon>Pseudomonadota</taxon>
        <taxon>Gammaproteobacteria</taxon>
        <taxon>Chromatiales</taxon>
        <taxon>Ectothiorhodospiraceae</taxon>
        <taxon>Ectothiorhodospira</taxon>
    </lineage>
</organism>
<dbReference type="GO" id="GO:0046872">
    <property type="term" value="F:metal ion binding"/>
    <property type="evidence" value="ECO:0007669"/>
    <property type="project" value="UniProtKB-KW"/>
</dbReference>
<evidence type="ECO:0000256" key="3">
    <source>
        <dbReference type="ARBA" id="ARBA00012528"/>
    </source>
</evidence>
<feature type="domain" description="GGDEF" evidence="7">
    <location>
        <begin position="236"/>
        <end position="369"/>
    </location>
</feature>
<accession>A0A1H7KJH2</accession>
<dbReference type="SUPFAM" id="SSF55073">
    <property type="entry name" value="Nucleotide cyclase"/>
    <property type="match status" value="1"/>
</dbReference>
<dbReference type="FunFam" id="3.30.70.270:FF:000001">
    <property type="entry name" value="Diguanylate cyclase domain protein"/>
    <property type="match status" value="1"/>
</dbReference>
<dbReference type="PROSITE" id="PS50887">
    <property type="entry name" value="GGDEF"/>
    <property type="match status" value="1"/>
</dbReference>
<dbReference type="Proteomes" id="UP000199256">
    <property type="component" value="Unassembled WGS sequence"/>
</dbReference>
<dbReference type="Pfam" id="PF01814">
    <property type="entry name" value="Hemerythrin"/>
    <property type="match status" value="1"/>
</dbReference>
<dbReference type="InterPro" id="IPR035938">
    <property type="entry name" value="Hemerythrin-like_sf"/>
</dbReference>
<dbReference type="InterPro" id="IPR043128">
    <property type="entry name" value="Rev_trsase/Diguanyl_cyclase"/>
</dbReference>
<dbReference type="InterPro" id="IPR050469">
    <property type="entry name" value="Diguanylate_Cyclase"/>
</dbReference>
<dbReference type="SUPFAM" id="SSF47188">
    <property type="entry name" value="Hemerythrin-like"/>
    <property type="match status" value="1"/>
</dbReference>
<dbReference type="NCBIfam" id="TIGR00254">
    <property type="entry name" value="GGDEF"/>
    <property type="match status" value="1"/>
</dbReference>
<gene>
    <name evidence="8" type="ORF">SAMN05444515_1062</name>
</gene>
<dbReference type="GO" id="GO:1902201">
    <property type="term" value="P:negative regulation of bacterial-type flagellum-dependent cell motility"/>
    <property type="evidence" value="ECO:0007669"/>
    <property type="project" value="TreeGrafter"/>
</dbReference>
<dbReference type="InterPro" id="IPR012827">
    <property type="entry name" value="Hemerythrin_metal-bd"/>
</dbReference>
<dbReference type="GO" id="GO:0005886">
    <property type="term" value="C:plasma membrane"/>
    <property type="evidence" value="ECO:0007669"/>
    <property type="project" value="TreeGrafter"/>
</dbReference>
<keyword evidence="4" id="KW-0479">Metal-binding</keyword>
<evidence type="ECO:0000256" key="6">
    <source>
        <dbReference type="ARBA" id="ARBA00034247"/>
    </source>
</evidence>
<dbReference type="PANTHER" id="PTHR45138">
    <property type="entry name" value="REGULATORY COMPONENTS OF SENSORY TRANSDUCTION SYSTEM"/>
    <property type="match status" value="1"/>
</dbReference>
<reference evidence="9" key="1">
    <citation type="submission" date="2016-10" db="EMBL/GenBank/DDBJ databases">
        <authorList>
            <person name="Varghese N."/>
            <person name="Submissions S."/>
        </authorList>
    </citation>
    <scope>NUCLEOTIDE SEQUENCE [LARGE SCALE GENOMIC DNA]</scope>
    <source>
        <strain evidence="9">DSM 241</strain>
    </source>
</reference>
<dbReference type="NCBIfam" id="TIGR02481">
    <property type="entry name" value="hemeryth_dom"/>
    <property type="match status" value="1"/>
</dbReference>
<proteinExistence type="inferred from homology"/>
<dbReference type="InterPro" id="IPR000160">
    <property type="entry name" value="GGDEF_dom"/>
</dbReference>
<evidence type="ECO:0000256" key="2">
    <source>
        <dbReference type="ARBA" id="ARBA00010587"/>
    </source>
</evidence>
<dbReference type="NCBIfam" id="NF033749">
    <property type="entry name" value="bact_hemeryth"/>
    <property type="match status" value="1"/>
</dbReference>
<comment type="catalytic activity">
    <reaction evidence="6">
        <text>2 GTP = 3',3'-c-di-GMP + 2 diphosphate</text>
        <dbReference type="Rhea" id="RHEA:24898"/>
        <dbReference type="ChEBI" id="CHEBI:33019"/>
        <dbReference type="ChEBI" id="CHEBI:37565"/>
        <dbReference type="ChEBI" id="CHEBI:58805"/>
        <dbReference type="EC" id="2.7.7.65"/>
    </reaction>
</comment>
<comment type="similarity">
    <text evidence="2">Belongs to the hemerythrin family.</text>
</comment>
<comment type="cofactor">
    <cofactor evidence="1">
        <name>Mg(2+)</name>
        <dbReference type="ChEBI" id="CHEBI:18420"/>
    </cofactor>
</comment>
<dbReference type="InterPro" id="IPR012312">
    <property type="entry name" value="Hemerythrin-like"/>
</dbReference>
<dbReference type="InterPro" id="IPR029787">
    <property type="entry name" value="Nucleotide_cyclase"/>
</dbReference>
<evidence type="ECO:0000259" key="7">
    <source>
        <dbReference type="PROSITE" id="PS50887"/>
    </source>
</evidence>
<dbReference type="EC" id="2.7.7.65" evidence="3"/>
<dbReference type="Gene3D" id="3.30.70.270">
    <property type="match status" value="1"/>
</dbReference>
<dbReference type="STRING" id="1396821.SAMN05444515_1062"/>
<dbReference type="OrthoDB" id="9813903at2"/>
<evidence type="ECO:0000256" key="1">
    <source>
        <dbReference type="ARBA" id="ARBA00001946"/>
    </source>
</evidence>
<dbReference type="GO" id="GO:0052621">
    <property type="term" value="F:diguanylate cyclase activity"/>
    <property type="evidence" value="ECO:0007669"/>
    <property type="project" value="UniProtKB-EC"/>
</dbReference>
<evidence type="ECO:0000313" key="9">
    <source>
        <dbReference type="Proteomes" id="UP000199256"/>
    </source>
</evidence>
<dbReference type="Pfam" id="PF00990">
    <property type="entry name" value="GGDEF"/>
    <property type="match status" value="1"/>
</dbReference>